<accession>A0A2P5DBT4</accession>
<reference evidence="3" key="1">
    <citation type="submission" date="2016-06" db="EMBL/GenBank/DDBJ databases">
        <title>Parallel loss of symbiosis genes in relatives of nitrogen-fixing non-legume Parasponia.</title>
        <authorList>
            <person name="Van Velzen R."/>
            <person name="Holmer R."/>
            <person name="Bu F."/>
            <person name="Rutten L."/>
            <person name="Van Zeijl A."/>
            <person name="Liu W."/>
            <person name="Santuari L."/>
            <person name="Cao Q."/>
            <person name="Sharma T."/>
            <person name="Shen D."/>
            <person name="Roswanjaya Y."/>
            <person name="Wardhani T."/>
            <person name="Kalhor M.S."/>
            <person name="Jansen J."/>
            <person name="Van den Hoogen J."/>
            <person name="Gungor B."/>
            <person name="Hartog M."/>
            <person name="Hontelez J."/>
            <person name="Verver J."/>
            <person name="Yang W.-C."/>
            <person name="Schijlen E."/>
            <person name="Repin R."/>
            <person name="Schilthuizen M."/>
            <person name="Schranz E."/>
            <person name="Heidstra R."/>
            <person name="Miyata K."/>
            <person name="Fedorova E."/>
            <person name="Kohlen W."/>
            <person name="Bisseling T."/>
            <person name="Smit S."/>
            <person name="Geurts R."/>
        </authorList>
    </citation>
    <scope>NUCLEOTIDE SEQUENCE [LARGE SCALE GENOMIC DNA]</scope>
    <source>
        <strain evidence="3">cv. WU1-14</strain>
    </source>
</reference>
<gene>
    <name evidence="2" type="ORF">PanWU01x14_077870</name>
</gene>
<dbReference type="GO" id="GO:0003676">
    <property type="term" value="F:nucleic acid binding"/>
    <property type="evidence" value="ECO:0007669"/>
    <property type="project" value="InterPro"/>
</dbReference>
<organism evidence="2 3">
    <name type="scientific">Parasponia andersonii</name>
    <name type="common">Sponia andersonii</name>
    <dbReference type="NCBI Taxonomy" id="3476"/>
    <lineage>
        <taxon>Eukaryota</taxon>
        <taxon>Viridiplantae</taxon>
        <taxon>Streptophyta</taxon>
        <taxon>Embryophyta</taxon>
        <taxon>Tracheophyta</taxon>
        <taxon>Spermatophyta</taxon>
        <taxon>Magnoliopsida</taxon>
        <taxon>eudicotyledons</taxon>
        <taxon>Gunneridae</taxon>
        <taxon>Pentapetalae</taxon>
        <taxon>rosids</taxon>
        <taxon>fabids</taxon>
        <taxon>Rosales</taxon>
        <taxon>Cannabaceae</taxon>
        <taxon>Parasponia</taxon>
    </lineage>
</organism>
<dbReference type="InterPro" id="IPR012337">
    <property type="entry name" value="RNaseH-like_sf"/>
</dbReference>
<dbReference type="GO" id="GO:0004523">
    <property type="term" value="F:RNA-DNA hybrid ribonuclease activity"/>
    <property type="evidence" value="ECO:0007669"/>
    <property type="project" value="InterPro"/>
</dbReference>
<dbReference type="PANTHER" id="PTHR47723:SF24">
    <property type="entry name" value="RNASE H TYPE-1 DOMAIN-CONTAINING PROTEIN"/>
    <property type="match status" value="1"/>
</dbReference>
<dbReference type="InterPro" id="IPR002156">
    <property type="entry name" value="RNaseH_domain"/>
</dbReference>
<dbReference type="Proteomes" id="UP000237105">
    <property type="component" value="Unassembled WGS sequence"/>
</dbReference>
<evidence type="ECO:0000313" key="2">
    <source>
        <dbReference type="EMBL" id="PON70761.1"/>
    </source>
</evidence>
<dbReference type="InterPro" id="IPR053151">
    <property type="entry name" value="RNase_H-like"/>
</dbReference>
<comment type="caution">
    <text evidence="2">The sequence shown here is derived from an EMBL/GenBank/DDBJ whole genome shotgun (WGS) entry which is preliminary data.</text>
</comment>
<dbReference type="CDD" id="cd06222">
    <property type="entry name" value="RNase_H_like"/>
    <property type="match status" value="1"/>
</dbReference>
<dbReference type="AlphaFoldDB" id="A0A2P5DBT4"/>
<dbReference type="InterPro" id="IPR036397">
    <property type="entry name" value="RNaseH_sf"/>
</dbReference>
<evidence type="ECO:0000313" key="3">
    <source>
        <dbReference type="Proteomes" id="UP000237105"/>
    </source>
</evidence>
<dbReference type="InterPro" id="IPR044730">
    <property type="entry name" value="RNase_H-like_dom_plant"/>
</dbReference>
<dbReference type="PANTHER" id="PTHR47723">
    <property type="entry name" value="OS05G0353850 PROTEIN"/>
    <property type="match status" value="1"/>
</dbReference>
<keyword evidence="3" id="KW-1185">Reference proteome</keyword>
<dbReference type="Pfam" id="PF13456">
    <property type="entry name" value="RVT_3"/>
    <property type="match status" value="1"/>
</dbReference>
<dbReference type="SUPFAM" id="SSF53098">
    <property type="entry name" value="Ribonuclease H-like"/>
    <property type="match status" value="1"/>
</dbReference>
<dbReference type="Gene3D" id="3.30.420.10">
    <property type="entry name" value="Ribonuclease H-like superfamily/Ribonuclease H"/>
    <property type="match status" value="1"/>
</dbReference>
<sequence length="141" mass="15705">MFAEESVGAVLARDHQGIILAIKTTLLSFPDPITAEALAILLGLEVARTHSWPSVVVESGCLKLVNSWNGGSEVLWQATHVFKQIRDLMTSFSQVVITFVFMEYNYFAHNLALLAYVCSSFDTLNPSKVPTVVCQDHFQWD</sequence>
<dbReference type="OrthoDB" id="1184220at2759"/>
<name>A0A2P5DBT4_PARAD</name>
<proteinExistence type="predicted"/>
<protein>
    <submittedName>
        <fullName evidence="2">Ribonuclease H-like domain containing protein</fullName>
    </submittedName>
</protein>
<evidence type="ECO:0000259" key="1">
    <source>
        <dbReference type="Pfam" id="PF13456"/>
    </source>
</evidence>
<feature type="domain" description="RNase H type-1" evidence="1">
    <location>
        <begin position="7"/>
        <end position="112"/>
    </location>
</feature>
<dbReference type="EMBL" id="JXTB01000048">
    <property type="protein sequence ID" value="PON70761.1"/>
    <property type="molecule type" value="Genomic_DNA"/>
</dbReference>